<evidence type="ECO:0000256" key="1">
    <source>
        <dbReference type="SAM" id="SignalP"/>
    </source>
</evidence>
<protein>
    <submittedName>
        <fullName evidence="2">Uncharacterized protein</fullName>
    </submittedName>
</protein>
<comment type="caution">
    <text evidence="2">The sequence shown here is derived from an EMBL/GenBank/DDBJ whole genome shotgun (WGS) entry which is preliminary data.</text>
</comment>
<accession>A0A167AEP7</accession>
<dbReference type="Proteomes" id="UP000076503">
    <property type="component" value="Unassembled WGS sequence"/>
</dbReference>
<dbReference type="AlphaFoldDB" id="A0A167AEP7"/>
<dbReference type="PATRIC" id="fig|1365251.3.peg.4889"/>
<proteinExistence type="predicted"/>
<reference evidence="2 3" key="1">
    <citation type="submission" date="2013-07" db="EMBL/GenBank/DDBJ databases">
        <title>Comparative Genomic and Metabolomic Analysis of Twelve Strains of Pseudoalteromonas luteoviolacea.</title>
        <authorList>
            <person name="Vynne N.G."/>
            <person name="Mansson M."/>
            <person name="Gram L."/>
        </authorList>
    </citation>
    <scope>NUCLEOTIDE SEQUENCE [LARGE SCALE GENOMIC DNA]</scope>
    <source>
        <strain evidence="2 3">H33</strain>
    </source>
</reference>
<evidence type="ECO:0000313" key="2">
    <source>
        <dbReference type="EMBL" id="KZN45299.1"/>
    </source>
</evidence>
<feature type="chain" id="PRO_5007883629" evidence="1">
    <location>
        <begin position="20"/>
        <end position="248"/>
    </location>
</feature>
<keyword evidence="1" id="KW-0732">Signal</keyword>
<sequence>MRINRVLPLAIIINTSALASSIIHDTDGTPGRVTYYNQTALNVMVTQSSSAYDIRVYAPYPGNELPCQHAAIFEKYTHTHLADVQINGSILTAQLERGHEHKEKYIEVQCIDNSNSSVRLRHNIAPAPKIKLKSKMTASHWQDGDHLYPGFYQDVRYQATLNIDNSEETGFCTASSIESDAPLKLEPWHSDGFINDIISFDEPTYYDARTATISAQIVCRNTGGTTRMVETWKLNQNNITRDISTYIN</sequence>
<dbReference type="OrthoDB" id="6307636at2"/>
<name>A0A167AEP7_9GAMM</name>
<feature type="signal peptide" evidence="1">
    <location>
        <begin position="1"/>
        <end position="19"/>
    </location>
</feature>
<evidence type="ECO:0000313" key="3">
    <source>
        <dbReference type="Proteomes" id="UP000076503"/>
    </source>
</evidence>
<organism evidence="2 3">
    <name type="scientific">Pseudoalteromonas luteoviolacea H33</name>
    <dbReference type="NCBI Taxonomy" id="1365251"/>
    <lineage>
        <taxon>Bacteria</taxon>
        <taxon>Pseudomonadati</taxon>
        <taxon>Pseudomonadota</taxon>
        <taxon>Gammaproteobacteria</taxon>
        <taxon>Alteromonadales</taxon>
        <taxon>Pseudoalteromonadaceae</taxon>
        <taxon>Pseudoalteromonas</taxon>
    </lineage>
</organism>
<gene>
    <name evidence="2" type="ORF">N476_04610</name>
</gene>
<dbReference type="RefSeq" id="WP_063364020.1">
    <property type="nucleotide sequence ID" value="NZ_AUXZ01000130.1"/>
</dbReference>
<dbReference type="EMBL" id="AUXZ01000130">
    <property type="protein sequence ID" value="KZN45299.1"/>
    <property type="molecule type" value="Genomic_DNA"/>
</dbReference>